<dbReference type="PROSITE" id="PS50987">
    <property type="entry name" value="HTH_ARSR_2"/>
    <property type="match status" value="1"/>
</dbReference>
<evidence type="ECO:0000256" key="2">
    <source>
        <dbReference type="ARBA" id="ARBA00023125"/>
    </source>
</evidence>
<protein>
    <submittedName>
        <fullName evidence="5">Transcriptional repressor SdpR</fullName>
    </submittedName>
</protein>
<organism evidence="5 6">
    <name type="scientific">Kolteria novifilia</name>
    <dbReference type="NCBI Taxonomy" id="2527975"/>
    <lineage>
        <taxon>Bacteria</taxon>
        <taxon>Pseudomonadati</taxon>
        <taxon>Planctomycetota</taxon>
        <taxon>Planctomycetia</taxon>
        <taxon>Kolteriales</taxon>
        <taxon>Kolteriaceae</taxon>
        <taxon>Kolteria</taxon>
    </lineage>
</organism>
<gene>
    <name evidence="5" type="primary">sdpR_1</name>
    <name evidence="5" type="ORF">Pan216_11750</name>
</gene>
<evidence type="ECO:0000256" key="1">
    <source>
        <dbReference type="ARBA" id="ARBA00023015"/>
    </source>
</evidence>
<accession>A0A518B036</accession>
<dbReference type="InterPro" id="IPR036388">
    <property type="entry name" value="WH-like_DNA-bd_sf"/>
</dbReference>
<dbReference type="InterPro" id="IPR011991">
    <property type="entry name" value="ArsR-like_HTH"/>
</dbReference>
<dbReference type="SUPFAM" id="SSF46785">
    <property type="entry name" value="Winged helix' DNA-binding domain"/>
    <property type="match status" value="1"/>
</dbReference>
<proteinExistence type="predicted"/>
<dbReference type="PANTHER" id="PTHR43132">
    <property type="entry name" value="ARSENICAL RESISTANCE OPERON REPRESSOR ARSR-RELATED"/>
    <property type="match status" value="1"/>
</dbReference>
<dbReference type="KEGG" id="knv:Pan216_11750"/>
<dbReference type="PRINTS" id="PR00778">
    <property type="entry name" value="HTHARSR"/>
</dbReference>
<dbReference type="SMART" id="SM00418">
    <property type="entry name" value="HTH_ARSR"/>
    <property type="match status" value="1"/>
</dbReference>
<reference evidence="5 6" key="1">
    <citation type="submission" date="2019-02" db="EMBL/GenBank/DDBJ databases">
        <title>Deep-cultivation of Planctomycetes and their phenomic and genomic characterization uncovers novel biology.</title>
        <authorList>
            <person name="Wiegand S."/>
            <person name="Jogler M."/>
            <person name="Boedeker C."/>
            <person name="Pinto D."/>
            <person name="Vollmers J."/>
            <person name="Rivas-Marin E."/>
            <person name="Kohn T."/>
            <person name="Peeters S.H."/>
            <person name="Heuer A."/>
            <person name="Rast P."/>
            <person name="Oberbeckmann S."/>
            <person name="Bunk B."/>
            <person name="Jeske O."/>
            <person name="Meyerdierks A."/>
            <person name="Storesund J.E."/>
            <person name="Kallscheuer N."/>
            <person name="Luecker S."/>
            <person name="Lage O.M."/>
            <person name="Pohl T."/>
            <person name="Merkel B.J."/>
            <person name="Hornburger P."/>
            <person name="Mueller R.-W."/>
            <person name="Bruemmer F."/>
            <person name="Labrenz M."/>
            <person name="Spormann A.M."/>
            <person name="Op den Camp H."/>
            <person name="Overmann J."/>
            <person name="Amann R."/>
            <person name="Jetten M.S.M."/>
            <person name="Mascher T."/>
            <person name="Medema M.H."/>
            <person name="Devos D.P."/>
            <person name="Kaster A.-K."/>
            <person name="Ovreas L."/>
            <person name="Rohde M."/>
            <person name="Galperin M.Y."/>
            <person name="Jogler C."/>
        </authorList>
    </citation>
    <scope>NUCLEOTIDE SEQUENCE [LARGE SCALE GENOMIC DNA]</scope>
    <source>
        <strain evidence="5 6">Pan216</strain>
    </source>
</reference>
<evidence type="ECO:0000256" key="3">
    <source>
        <dbReference type="ARBA" id="ARBA00023163"/>
    </source>
</evidence>
<dbReference type="GO" id="GO:0003677">
    <property type="term" value="F:DNA binding"/>
    <property type="evidence" value="ECO:0007669"/>
    <property type="project" value="UniProtKB-KW"/>
</dbReference>
<dbReference type="InterPro" id="IPR001845">
    <property type="entry name" value="HTH_ArsR_DNA-bd_dom"/>
</dbReference>
<dbReference type="InterPro" id="IPR036390">
    <property type="entry name" value="WH_DNA-bd_sf"/>
</dbReference>
<keyword evidence="3" id="KW-0804">Transcription</keyword>
<evidence type="ECO:0000313" key="5">
    <source>
        <dbReference type="EMBL" id="QDU60336.1"/>
    </source>
</evidence>
<dbReference type="Proteomes" id="UP000317093">
    <property type="component" value="Chromosome"/>
</dbReference>
<feature type="domain" description="HTH arsR-type" evidence="4">
    <location>
        <begin position="4"/>
        <end position="97"/>
    </location>
</feature>
<keyword evidence="6" id="KW-1185">Reference proteome</keyword>
<dbReference type="CDD" id="cd00090">
    <property type="entry name" value="HTH_ARSR"/>
    <property type="match status" value="1"/>
</dbReference>
<name>A0A518B036_9BACT</name>
<dbReference type="Gene3D" id="1.10.10.10">
    <property type="entry name" value="Winged helix-like DNA-binding domain superfamily/Winged helix DNA-binding domain"/>
    <property type="match status" value="1"/>
</dbReference>
<dbReference type="NCBIfam" id="NF033788">
    <property type="entry name" value="HTH_metalloreg"/>
    <property type="match status" value="1"/>
</dbReference>
<dbReference type="AlphaFoldDB" id="A0A518B036"/>
<dbReference type="InterPro" id="IPR051011">
    <property type="entry name" value="Metal_resp_trans_reg"/>
</dbReference>
<sequence length="120" mass="13528">MALKATEASLDVETLFRALSDRTRLRILNLLRSGELCVCDLVNVLDVPQPTASRHLAYLRRAELVVSRKEGLWQHYRLSASRTLLHEKLLECVEASVALVPELTADLERLRLDGCSERCG</sequence>
<keyword evidence="2" id="KW-0238">DNA-binding</keyword>
<dbReference type="EMBL" id="CP036279">
    <property type="protein sequence ID" value="QDU60336.1"/>
    <property type="molecule type" value="Genomic_DNA"/>
</dbReference>
<evidence type="ECO:0000259" key="4">
    <source>
        <dbReference type="PROSITE" id="PS50987"/>
    </source>
</evidence>
<keyword evidence="1" id="KW-0805">Transcription regulation</keyword>
<dbReference type="Pfam" id="PF01022">
    <property type="entry name" value="HTH_5"/>
    <property type="match status" value="1"/>
</dbReference>
<dbReference type="PANTHER" id="PTHR43132:SF2">
    <property type="entry name" value="ARSENICAL RESISTANCE OPERON REPRESSOR ARSR-RELATED"/>
    <property type="match status" value="1"/>
</dbReference>
<evidence type="ECO:0000313" key="6">
    <source>
        <dbReference type="Proteomes" id="UP000317093"/>
    </source>
</evidence>
<dbReference type="OrthoDB" id="9802016at2"/>
<dbReference type="GO" id="GO:0003700">
    <property type="term" value="F:DNA-binding transcription factor activity"/>
    <property type="evidence" value="ECO:0007669"/>
    <property type="project" value="InterPro"/>
</dbReference>